<dbReference type="InterPro" id="IPR000620">
    <property type="entry name" value="EamA_dom"/>
</dbReference>
<dbReference type="SUPFAM" id="SSF103481">
    <property type="entry name" value="Multidrug resistance efflux transporter EmrE"/>
    <property type="match status" value="1"/>
</dbReference>
<dbReference type="EMBL" id="BAABIA010000010">
    <property type="protein sequence ID" value="GAA5147226.1"/>
    <property type="molecule type" value="Genomic_DNA"/>
</dbReference>
<feature type="transmembrane region" description="Helical" evidence="1">
    <location>
        <begin position="222"/>
        <end position="247"/>
    </location>
</feature>
<keyword evidence="1" id="KW-1133">Transmembrane helix</keyword>
<keyword evidence="4" id="KW-1185">Reference proteome</keyword>
<protein>
    <submittedName>
        <fullName evidence="3">DMT family transporter</fullName>
    </submittedName>
</protein>
<evidence type="ECO:0000256" key="1">
    <source>
        <dbReference type="SAM" id="Phobius"/>
    </source>
</evidence>
<feature type="transmembrane region" description="Helical" evidence="1">
    <location>
        <begin position="76"/>
        <end position="97"/>
    </location>
</feature>
<feature type="domain" description="EamA" evidence="2">
    <location>
        <begin position="17"/>
        <end position="147"/>
    </location>
</feature>
<feature type="transmembrane region" description="Helical" evidence="1">
    <location>
        <begin position="190"/>
        <end position="210"/>
    </location>
</feature>
<evidence type="ECO:0000259" key="2">
    <source>
        <dbReference type="Pfam" id="PF00892"/>
    </source>
</evidence>
<feature type="transmembrane region" description="Helical" evidence="1">
    <location>
        <begin position="286"/>
        <end position="304"/>
    </location>
</feature>
<evidence type="ECO:0000313" key="3">
    <source>
        <dbReference type="EMBL" id="GAA5147226.1"/>
    </source>
</evidence>
<feature type="transmembrane region" description="Helical" evidence="1">
    <location>
        <begin position="253"/>
        <end position="274"/>
    </location>
</feature>
<organism evidence="3 4">
    <name type="scientific">Prosthecobacter algae</name>
    <dbReference type="NCBI Taxonomy" id="1144682"/>
    <lineage>
        <taxon>Bacteria</taxon>
        <taxon>Pseudomonadati</taxon>
        <taxon>Verrucomicrobiota</taxon>
        <taxon>Verrucomicrobiia</taxon>
        <taxon>Verrucomicrobiales</taxon>
        <taxon>Verrucomicrobiaceae</taxon>
        <taxon>Prosthecobacter</taxon>
    </lineage>
</organism>
<dbReference type="PANTHER" id="PTHR22911">
    <property type="entry name" value="ACYL-MALONYL CONDENSING ENZYME-RELATED"/>
    <property type="match status" value="1"/>
</dbReference>
<accession>A0ABP9PNL0</accession>
<gene>
    <name evidence="3" type="ORF">GCM10023213_41530</name>
</gene>
<proteinExistence type="predicted"/>
<name>A0ABP9PNL0_9BACT</name>
<comment type="caution">
    <text evidence="3">The sequence shown here is derived from an EMBL/GenBank/DDBJ whole genome shotgun (WGS) entry which is preliminary data.</text>
</comment>
<sequence>MRGRAVLSLGVPPTLATIIYPLIAALVYAFGALVLKRSSELGVGLWRTTFVANFIVAGLFSLLWLLGGPPIEKELLWQPGVIAMCLFVGQISQFIALEKGDVSVAVPVFGLKVILVAFLTPFIIGEAVGLKLWGAALLSVIGISFLNKKDQGKRPRGLGITLIAGGVGAISFAVFDVLVQKWGPHWGVGRLLPCIFWINALLSCGLVFRFSAPLSAIPKQAWGWLTGGSLLLGTQSIIFVSTLAVYGKATSANIMYASRGLLSVALVWMIGHWFANTERNLGAGILRWRLAGALMMMSAIVLVVV</sequence>
<feature type="transmembrane region" description="Helical" evidence="1">
    <location>
        <begin position="15"/>
        <end position="35"/>
    </location>
</feature>
<feature type="transmembrane region" description="Helical" evidence="1">
    <location>
        <begin position="104"/>
        <end position="124"/>
    </location>
</feature>
<feature type="transmembrane region" description="Helical" evidence="1">
    <location>
        <begin position="158"/>
        <end position="178"/>
    </location>
</feature>
<dbReference type="InterPro" id="IPR037185">
    <property type="entry name" value="EmrE-like"/>
</dbReference>
<keyword evidence="1" id="KW-0812">Transmembrane</keyword>
<keyword evidence="1" id="KW-0472">Membrane</keyword>
<feature type="transmembrane region" description="Helical" evidence="1">
    <location>
        <begin position="44"/>
        <end position="64"/>
    </location>
</feature>
<evidence type="ECO:0000313" key="4">
    <source>
        <dbReference type="Proteomes" id="UP001499852"/>
    </source>
</evidence>
<dbReference type="PANTHER" id="PTHR22911:SF137">
    <property type="entry name" value="SOLUTE CARRIER FAMILY 35 MEMBER G2-RELATED"/>
    <property type="match status" value="1"/>
</dbReference>
<dbReference type="Pfam" id="PF00892">
    <property type="entry name" value="EamA"/>
    <property type="match status" value="1"/>
</dbReference>
<dbReference type="Proteomes" id="UP001499852">
    <property type="component" value="Unassembled WGS sequence"/>
</dbReference>
<reference evidence="4" key="1">
    <citation type="journal article" date="2019" name="Int. J. Syst. Evol. Microbiol.">
        <title>The Global Catalogue of Microorganisms (GCM) 10K type strain sequencing project: providing services to taxonomists for standard genome sequencing and annotation.</title>
        <authorList>
            <consortium name="The Broad Institute Genomics Platform"/>
            <consortium name="The Broad Institute Genome Sequencing Center for Infectious Disease"/>
            <person name="Wu L."/>
            <person name="Ma J."/>
        </authorList>
    </citation>
    <scope>NUCLEOTIDE SEQUENCE [LARGE SCALE GENOMIC DNA]</scope>
    <source>
        <strain evidence="4">JCM 18053</strain>
    </source>
</reference>